<organism evidence="2 3">
    <name type="scientific">Variovorax soli</name>
    <dbReference type="NCBI Taxonomy" id="376815"/>
    <lineage>
        <taxon>Bacteria</taxon>
        <taxon>Pseudomonadati</taxon>
        <taxon>Pseudomonadota</taxon>
        <taxon>Betaproteobacteria</taxon>
        <taxon>Burkholderiales</taxon>
        <taxon>Comamonadaceae</taxon>
        <taxon>Variovorax</taxon>
    </lineage>
</organism>
<evidence type="ECO:0000259" key="1">
    <source>
        <dbReference type="PROSITE" id="PS50006"/>
    </source>
</evidence>
<proteinExistence type="predicted"/>
<dbReference type="EMBL" id="JAVDRF010000005">
    <property type="protein sequence ID" value="MDR6536911.1"/>
    <property type="molecule type" value="Genomic_DNA"/>
</dbReference>
<dbReference type="SUPFAM" id="SSF49879">
    <property type="entry name" value="SMAD/FHA domain"/>
    <property type="match status" value="1"/>
</dbReference>
<feature type="domain" description="FHA" evidence="1">
    <location>
        <begin position="23"/>
        <end position="72"/>
    </location>
</feature>
<name>A0ABU1NGB8_9BURK</name>
<dbReference type="InterPro" id="IPR050923">
    <property type="entry name" value="Cell_Proc_Reg/RNA_Proc"/>
</dbReference>
<accession>A0ABU1NGB8</accession>
<dbReference type="PANTHER" id="PTHR23308">
    <property type="entry name" value="NUCLEAR INHIBITOR OF PROTEIN PHOSPHATASE-1"/>
    <property type="match status" value="1"/>
</dbReference>
<evidence type="ECO:0000313" key="2">
    <source>
        <dbReference type="EMBL" id="MDR6536911.1"/>
    </source>
</evidence>
<dbReference type="PROSITE" id="PS50006">
    <property type="entry name" value="FHA_DOMAIN"/>
    <property type="match status" value="1"/>
</dbReference>
<sequence length="148" mass="16579">MSRLIILARHGSVRQVNIQGPVTTIGRDPECDVQIDSLGVSRRHATIHWTGDRFVLTDLASFNGTFVNNERIWAHALQNGDAITMGECQLRFLYSSRALPGEDALRLVTRADDLHELHAGRERSDWAAFFRRGRATGSRSGAVAHHHR</sequence>
<evidence type="ECO:0000313" key="3">
    <source>
        <dbReference type="Proteomes" id="UP001184230"/>
    </source>
</evidence>
<keyword evidence="3" id="KW-1185">Reference proteome</keyword>
<gene>
    <name evidence="2" type="ORF">J2739_002684</name>
</gene>
<protein>
    <submittedName>
        <fullName evidence="2">PSer/pThr/pTyr-binding forkhead associated (FHA) protein</fullName>
    </submittedName>
</protein>
<dbReference type="CDD" id="cd00060">
    <property type="entry name" value="FHA"/>
    <property type="match status" value="1"/>
</dbReference>
<dbReference type="Proteomes" id="UP001184230">
    <property type="component" value="Unassembled WGS sequence"/>
</dbReference>
<dbReference type="Gene3D" id="2.60.200.20">
    <property type="match status" value="1"/>
</dbReference>
<dbReference type="Pfam" id="PF00498">
    <property type="entry name" value="FHA"/>
    <property type="match status" value="1"/>
</dbReference>
<dbReference type="RefSeq" id="WP_309902370.1">
    <property type="nucleotide sequence ID" value="NZ_JAVDRF010000005.1"/>
</dbReference>
<dbReference type="InterPro" id="IPR008984">
    <property type="entry name" value="SMAD_FHA_dom_sf"/>
</dbReference>
<dbReference type="InterPro" id="IPR000253">
    <property type="entry name" value="FHA_dom"/>
</dbReference>
<comment type="caution">
    <text evidence="2">The sequence shown here is derived from an EMBL/GenBank/DDBJ whole genome shotgun (WGS) entry which is preliminary data.</text>
</comment>
<dbReference type="SMART" id="SM00240">
    <property type="entry name" value="FHA"/>
    <property type="match status" value="1"/>
</dbReference>
<reference evidence="2 3" key="1">
    <citation type="submission" date="2023-07" db="EMBL/GenBank/DDBJ databases">
        <title>Sorghum-associated microbial communities from plants grown in Nebraska, USA.</title>
        <authorList>
            <person name="Schachtman D."/>
        </authorList>
    </citation>
    <scope>NUCLEOTIDE SEQUENCE [LARGE SCALE GENOMIC DNA]</scope>
    <source>
        <strain evidence="2 3">DS1781</strain>
    </source>
</reference>